<evidence type="ECO:0000313" key="2">
    <source>
        <dbReference type="Proteomes" id="UP001460072"/>
    </source>
</evidence>
<evidence type="ECO:0000313" key="1">
    <source>
        <dbReference type="EMBL" id="MEM0543537.1"/>
    </source>
</evidence>
<keyword evidence="2" id="KW-1185">Reference proteome</keyword>
<dbReference type="EMBL" id="JBCGDO010000020">
    <property type="protein sequence ID" value="MEM0543537.1"/>
    <property type="molecule type" value="Genomic_DNA"/>
</dbReference>
<comment type="caution">
    <text evidence="1">The sequence shown here is derived from an EMBL/GenBank/DDBJ whole genome shotgun (WGS) entry which is preliminary data.</text>
</comment>
<reference evidence="1 2" key="1">
    <citation type="submission" date="2024-03" db="EMBL/GenBank/DDBJ databases">
        <title>Two novel species of the genus Flavobacterium exhibiting potentially degradation of complex polysaccharides.</title>
        <authorList>
            <person name="Lian X."/>
        </authorList>
    </citation>
    <scope>NUCLEOTIDE SEQUENCE [LARGE SCALE GENOMIC DNA]</scope>
    <source>
        <strain evidence="2">j3</strain>
    </source>
</reference>
<sequence length="250" mass="28112">MKHLSQLTPAEVVLLTKPGATHNELLKLTFIDLLFKQVLKTYEVERRPHYRDKLKVYTYVSIGKNFETYTSLNHERVFLSSFVSDTSIEILFSNLVKIAYQKSKALLYYKADIYKTPTLQKCFSQNIFQKLLYKYSITDYGAKLKKEVKEEIQIEANKLANNSTLESQMVIDLIEKIGGNIFLLVAFDHELFSRIDHEMGSIINRVNDNSGVGESGCAYMSFDDYSSSFDSSCSGDSGCSGGGCSGCGGD</sequence>
<accession>A0ABU9N765</accession>
<gene>
    <name evidence="1" type="ORF">WFZ85_13010</name>
</gene>
<organism evidence="1 2">
    <name type="scientific">Flavobacterium aureirubrum</name>
    <dbReference type="NCBI Taxonomy" id="3133147"/>
    <lineage>
        <taxon>Bacteria</taxon>
        <taxon>Pseudomonadati</taxon>
        <taxon>Bacteroidota</taxon>
        <taxon>Flavobacteriia</taxon>
        <taxon>Flavobacteriales</taxon>
        <taxon>Flavobacteriaceae</taxon>
        <taxon>Flavobacterium</taxon>
    </lineage>
</organism>
<dbReference type="RefSeq" id="WP_342696730.1">
    <property type="nucleotide sequence ID" value="NZ_JBCGDO010000020.1"/>
</dbReference>
<name>A0ABU9N765_9FLAO</name>
<proteinExistence type="predicted"/>
<dbReference type="Proteomes" id="UP001460072">
    <property type="component" value="Unassembled WGS sequence"/>
</dbReference>
<protein>
    <submittedName>
        <fullName evidence="1">Uncharacterized protein</fullName>
    </submittedName>
</protein>